<proteinExistence type="predicted"/>
<evidence type="ECO:0000313" key="2">
    <source>
        <dbReference type="EMBL" id="EEN62957.1"/>
    </source>
</evidence>
<dbReference type="EMBL" id="GG666493">
    <property type="protein sequence ID" value="EEN62957.1"/>
    <property type="molecule type" value="Genomic_DNA"/>
</dbReference>
<keyword evidence="1" id="KW-1133">Transmembrane helix</keyword>
<dbReference type="InParanoid" id="C3YA48"/>
<dbReference type="STRING" id="7739.C3YA48"/>
<reference evidence="2" key="1">
    <citation type="journal article" date="2008" name="Nature">
        <title>The amphioxus genome and the evolution of the chordate karyotype.</title>
        <authorList>
            <consortium name="US DOE Joint Genome Institute (JGI-PGF)"/>
            <person name="Putnam N.H."/>
            <person name="Butts T."/>
            <person name="Ferrier D.E.K."/>
            <person name="Furlong R.F."/>
            <person name="Hellsten U."/>
            <person name="Kawashima T."/>
            <person name="Robinson-Rechavi M."/>
            <person name="Shoguchi E."/>
            <person name="Terry A."/>
            <person name="Yu J.-K."/>
            <person name="Benito-Gutierrez E.L."/>
            <person name="Dubchak I."/>
            <person name="Garcia-Fernandez J."/>
            <person name="Gibson-Brown J.J."/>
            <person name="Grigoriev I.V."/>
            <person name="Horton A.C."/>
            <person name="de Jong P.J."/>
            <person name="Jurka J."/>
            <person name="Kapitonov V.V."/>
            <person name="Kohara Y."/>
            <person name="Kuroki Y."/>
            <person name="Lindquist E."/>
            <person name="Lucas S."/>
            <person name="Osoegawa K."/>
            <person name="Pennacchio L.A."/>
            <person name="Salamov A.A."/>
            <person name="Satou Y."/>
            <person name="Sauka-Spengler T."/>
            <person name="Schmutz J."/>
            <person name="Shin-I T."/>
            <person name="Toyoda A."/>
            <person name="Bronner-Fraser M."/>
            <person name="Fujiyama A."/>
            <person name="Holland L.Z."/>
            <person name="Holland P.W.H."/>
            <person name="Satoh N."/>
            <person name="Rokhsar D.S."/>
        </authorList>
    </citation>
    <scope>NUCLEOTIDE SEQUENCE [LARGE SCALE GENOMIC DNA]</scope>
    <source>
        <strain evidence="2">S238N-H82</strain>
        <tissue evidence="2">Testes</tissue>
    </source>
</reference>
<keyword evidence="1" id="KW-0472">Membrane</keyword>
<sequence length="141" mass="15232">MVHEPRGGSRSDRLSPAVGFAVCSLAVTVAVLLVTFLHSDVSSLRSEVFSLRERLAVVETKIQDGVWSGHSSILDTNLEMTDPLKTPGSGSAWFGKDKDSPRMRAKRQTVDCAGVTVQNAVAGSLQDVDTGVEWLMNNMQD</sequence>
<keyword evidence="1" id="KW-0812">Transmembrane</keyword>
<gene>
    <name evidence="2" type="ORF">BRAFLDRAFT_126383</name>
</gene>
<protein>
    <submittedName>
        <fullName evidence="2">Uncharacterized protein</fullName>
    </submittedName>
</protein>
<accession>C3YA48</accession>
<feature type="transmembrane region" description="Helical" evidence="1">
    <location>
        <begin position="17"/>
        <end position="37"/>
    </location>
</feature>
<evidence type="ECO:0000256" key="1">
    <source>
        <dbReference type="SAM" id="Phobius"/>
    </source>
</evidence>
<dbReference type="AlphaFoldDB" id="C3YA48"/>
<name>C3YA48_BRAFL</name>
<organism>
    <name type="scientific">Branchiostoma floridae</name>
    <name type="common">Florida lancelet</name>
    <name type="synonym">Amphioxus</name>
    <dbReference type="NCBI Taxonomy" id="7739"/>
    <lineage>
        <taxon>Eukaryota</taxon>
        <taxon>Metazoa</taxon>
        <taxon>Chordata</taxon>
        <taxon>Cephalochordata</taxon>
        <taxon>Leptocardii</taxon>
        <taxon>Amphioxiformes</taxon>
        <taxon>Branchiostomatidae</taxon>
        <taxon>Branchiostoma</taxon>
    </lineage>
</organism>